<organism evidence="4 5">
    <name type="scientific">Actinomadura meridiana</name>
    <dbReference type="NCBI Taxonomy" id="559626"/>
    <lineage>
        <taxon>Bacteria</taxon>
        <taxon>Bacillati</taxon>
        <taxon>Actinomycetota</taxon>
        <taxon>Actinomycetes</taxon>
        <taxon>Streptosporangiales</taxon>
        <taxon>Thermomonosporaceae</taxon>
        <taxon>Actinomadura</taxon>
    </lineage>
</organism>
<sequence>MHVAVLAYDGVFDSGLAALLDVLAGANDMRGELPEPPPPWKATTIGFRRRVRTGAGHVVETTPVSAAENAHLLLVPAVAERRPDALIAHVSGSDAAPLRQLVVTTRERRTPIASACTGTFLLAESGILEGLRATTSWWLAPYFRTRYPEVTVDETRMVTTSDGVTTAGAAFAHVDLALAIVRLNSPALADLVARYLVVDERPSQASYTIAAALAQSDPMLAAFERWARIHLDQPISITDAARAIGVSERTLQRTMRRTLGTSPVRFVQDLRIERASHLLRTTDLPLEIVARKVGYEHANTLRILLRERTGATAGALRR</sequence>
<accession>A0ABP8BVP1</accession>
<gene>
    <name evidence="4" type="ORF">GCM10022254_11790</name>
</gene>
<dbReference type="Gene3D" id="1.10.10.60">
    <property type="entry name" value="Homeodomain-like"/>
    <property type="match status" value="1"/>
</dbReference>
<keyword evidence="2" id="KW-0804">Transcription</keyword>
<evidence type="ECO:0000259" key="3">
    <source>
        <dbReference type="PROSITE" id="PS01124"/>
    </source>
</evidence>
<dbReference type="Pfam" id="PF01965">
    <property type="entry name" value="DJ-1_PfpI"/>
    <property type="match status" value="1"/>
</dbReference>
<evidence type="ECO:0000313" key="5">
    <source>
        <dbReference type="Proteomes" id="UP001501710"/>
    </source>
</evidence>
<dbReference type="InterPro" id="IPR002818">
    <property type="entry name" value="DJ-1/PfpI"/>
</dbReference>
<proteinExistence type="predicted"/>
<dbReference type="Pfam" id="PF12833">
    <property type="entry name" value="HTH_18"/>
    <property type="match status" value="1"/>
</dbReference>
<dbReference type="Gene3D" id="3.40.50.880">
    <property type="match status" value="1"/>
</dbReference>
<dbReference type="PANTHER" id="PTHR43130:SF11">
    <property type="entry name" value="TRANSCRIPTIONAL REGULATORY PROTEIN"/>
    <property type="match status" value="1"/>
</dbReference>
<evidence type="ECO:0000313" key="4">
    <source>
        <dbReference type="EMBL" id="GAA4226520.1"/>
    </source>
</evidence>
<dbReference type="EMBL" id="BAABAS010000004">
    <property type="protein sequence ID" value="GAA4226520.1"/>
    <property type="molecule type" value="Genomic_DNA"/>
</dbReference>
<protein>
    <recommendedName>
        <fullName evidence="3">HTH araC/xylS-type domain-containing protein</fullName>
    </recommendedName>
</protein>
<dbReference type="SUPFAM" id="SSF46689">
    <property type="entry name" value="Homeodomain-like"/>
    <property type="match status" value="2"/>
</dbReference>
<dbReference type="InterPro" id="IPR052158">
    <property type="entry name" value="INH-QAR"/>
</dbReference>
<dbReference type="InterPro" id="IPR029062">
    <property type="entry name" value="Class_I_gatase-like"/>
</dbReference>
<reference evidence="5" key="1">
    <citation type="journal article" date="2019" name="Int. J. Syst. Evol. Microbiol.">
        <title>The Global Catalogue of Microorganisms (GCM) 10K type strain sequencing project: providing services to taxonomists for standard genome sequencing and annotation.</title>
        <authorList>
            <consortium name="The Broad Institute Genomics Platform"/>
            <consortium name="The Broad Institute Genome Sequencing Center for Infectious Disease"/>
            <person name="Wu L."/>
            <person name="Ma J."/>
        </authorList>
    </citation>
    <scope>NUCLEOTIDE SEQUENCE [LARGE SCALE GENOMIC DNA]</scope>
    <source>
        <strain evidence="5">JCM 17440</strain>
    </source>
</reference>
<dbReference type="InterPro" id="IPR009057">
    <property type="entry name" value="Homeodomain-like_sf"/>
</dbReference>
<dbReference type="SUPFAM" id="SSF52317">
    <property type="entry name" value="Class I glutamine amidotransferase-like"/>
    <property type="match status" value="1"/>
</dbReference>
<evidence type="ECO:0000256" key="2">
    <source>
        <dbReference type="ARBA" id="ARBA00023163"/>
    </source>
</evidence>
<feature type="domain" description="HTH araC/xylS-type" evidence="3">
    <location>
        <begin position="221"/>
        <end position="318"/>
    </location>
</feature>
<dbReference type="PANTHER" id="PTHR43130">
    <property type="entry name" value="ARAC-FAMILY TRANSCRIPTIONAL REGULATOR"/>
    <property type="match status" value="1"/>
</dbReference>
<dbReference type="RefSeq" id="WP_344890971.1">
    <property type="nucleotide sequence ID" value="NZ_BAABAS010000004.1"/>
</dbReference>
<dbReference type="Proteomes" id="UP001501710">
    <property type="component" value="Unassembled WGS sequence"/>
</dbReference>
<keyword evidence="1" id="KW-0805">Transcription regulation</keyword>
<dbReference type="InterPro" id="IPR018060">
    <property type="entry name" value="HTH_AraC"/>
</dbReference>
<keyword evidence="5" id="KW-1185">Reference proteome</keyword>
<dbReference type="PROSITE" id="PS01124">
    <property type="entry name" value="HTH_ARAC_FAMILY_2"/>
    <property type="match status" value="1"/>
</dbReference>
<dbReference type="SMART" id="SM00342">
    <property type="entry name" value="HTH_ARAC"/>
    <property type="match status" value="1"/>
</dbReference>
<name>A0ABP8BVP1_9ACTN</name>
<evidence type="ECO:0000256" key="1">
    <source>
        <dbReference type="ARBA" id="ARBA00023015"/>
    </source>
</evidence>
<comment type="caution">
    <text evidence="4">The sequence shown here is derived from an EMBL/GenBank/DDBJ whole genome shotgun (WGS) entry which is preliminary data.</text>
</comment>